<protein>
    <submittedName>
        <fullName evidence="6">LysR family transcriptional regulator</fullName>
    </submittedName>
</protein>
<sequence>MDVDALRSLVTVASFAGVGRAAAALHLSQPTVTGHLRRLERDLGVRLVERVGRSIAFTPAGDELARRAHRIVALHDEAVEAVSGRSDDAIVVGASDFATVPLLTAVSSVLRDRWPDRPIRIRTHRSENIRQLVHEGRVDVALTFAAGTPDTVPVADVELGWYGAPGTDVDTGLVVFTKPCTLRDVMLGSGVGSGAAVTRECLDLLAVLDAVRAGVGITALPLGFGEVAGIERLPGLPSPRPMRLRMHAGPRVPPTVRTALVEALAAARHTAGGRQ</sequence>
<dbReference type="Gene3D" id="3.40.190.10">
    <property type="entry name" value="Periplasmic binding protein-like II"/>
    <property type="match status" value="2"/>
</dbReference>
<dbReference type="PRINTS" id="PR00039">
    <property type="entry name" value="HTHLYSR"/>
</dbReference>
<dbReference type="Gene3D" id="1.10.10.10">
    <property type="entry name" value="Winged helix-like DNA-binding domain superfamily/Winged helix DNA-binding domain"/>
    <property type="match status" value="1"/>
</dbReference>
<accession>A0A942T9N9</accession>
<keyword evidence="4" id="KW-0804">Transcription</keyword>
<evidence type="ECO:0000256" key="4">
    <source>
        <dbReference type="ARBA" id="ARBA00023163"/>
    </source>
</evidence>
<dbReference type="InterPro" id="IPR036388">
    <property type="entry name" value="WH-like_DNA-bd_sf"/>
</dbReference>
<dbReference type="PANTHER" id="PTHR30579">
    <property type="entry name" value="TRANSCRIPTIONAL REGULATOR"/>
    <property type="match status" value="1"/>
</dbReference>
<dbReference type="Pfam" id="PF03466">
    <property type="entry name" value="LysR_substrate"/>
    <property type="match status" value="1"/>
</dbReference>
<dbReference type="InterPro" id="IPR036390">
    <property type="entry name" value="WH_DNA-bd_sf"/>
</dbReference>
<evidence type="ECO:0000256" key="2">
    <source>
        <dbReference type="ARBA" id="ARBA00023015"/>
    </source>
</evidence>
<proteinExistence type="inferred from homology"/>
<evidence type="ECO:0000256" key="1">
    <source>
        <dbReference type="ARBA" id="ARBA00009437"/>
    </source>
</evidence>
<gene>
    <name evidence="6" type="ORF">KHB02_39860</name>
</gene>
<dbReference type="GO" id="GO:0003677">
    <property type="term" value="F:DNA binding"/>
    <property type="evidence" value="ECO:0007669"/>
    <property type="project" value="UniProtKB-KW"/>
</dbReference>
<dbReference type="FunFam" id="1.10.10.10:FF:000001">
    <property type="entry name" value="LysR family transcriptional regulator"/>
    <property type="match status" value="1"/>
</dbReference>
<keyword evidence="2" id="KW-0805">Transcription regulation</keyword>
<dbReference type="GO" id="GO:0003700">
    <property type="term" value="F:DNA-binding transcription factor activity"/>
    <property type="evidence" value="ECO:0007669"/>
    <property type="project" value="InterPro"/>
</dbReference>
<evidence type="ECO:0000313" key="6">
    <source>
        <dbReference type="EMBL" id="MBS4187533.1"/>
    </source>
</evidence>
<feature type="domain" description="HTH lysR-type" evidence="5">
    <location>
        <begin position="1"/>
        <end position="58"/>
    </location>
</feature>
<dbReference type="InterPro" id="IPR005119">
    <property type="entry name" value="LysR_subst-bd"/>
</dbReference>
<dbReference type="AlphaFoldDB" id="A0A942T9N9"/>
<reference evidence="6" key="1">
    <citation type="submission" date="2021-05" db="EMBL/GenBank/DDBJ databases">
        <title>Novel Bacillus species.</title>
        <authorList>
            <person name="Liu G."/>
        </authorList>
    </citation>
    <scope>NUCLEOTIDE SEQUENCE</scope>
    <source>
        <strain evidence="6">FJAT-50051</strain>
    </source>
</reference>
<dbReference type="CDD" id="cd05466">
    <property type="entry name" value="PBP2_LTTR_substrate"/>
    <property type="match status" value="1"/>
</dbReference>
<dbReference type="SUPFAM" id="SSF46785">
    <property type="entry name" value="Winged helix' DNA-binding domain"/>
    <property type="match status" value="1"/>
</dbReference>
<dbReference type="Pfam" id="PF00126">
    <property type="entry name" value="HTH_1"/>
    <property type="match status" value="1"/>
</dbReference>
<dbReference type="InterPro" id="IPR000847">
    <property type="entry name" value="LysR_HTH_N"/>
</dbReference>
<dbReference type="InterPro" id="IPR050176">
    <property type="entry name" value="LTTR"/>
</dbReference>
<evidence type="ECO:0000259" key="5">
    <source>
        <dbReference type="PROSITE" id="PS50931"/>
    </source>
</evidence>
<dbReference type="EMBL" id="JAGYPE010000008">
    <property type="protein sequence ID" value="MBS4187533.1"/>
    <property type="molecule type" value="Genomic_DNA"/>
</dbReference>
<name>A0A942T9N9_9BACI</name>
<evidence type="ECO:0000256" key="3">
    <source>
        <dbReference type="ARBA" id="ARBA00023125"/>
    </source>
</evidence>
<dbReference type="PANTHER" id="PTHR30579:SF0">
    <property type="entry name" value="HTH-TYPE TRANSCRIPTIONAL ACTIVATOR ALLS"/>
    <property type="match status" value="1"/>
</dbReference>
<dbReference type="SUPFAM" id="SSF53850">
    <property type="entry name" value="Periplasmic binding protein-like II"/>
    <property type="match status" value="1"/>
</dbReference>
<dbReference type="PROSITE" id="PS50931">
    <property type="entry name" value="HTH_LYSR"/>
    <property type="match status" value="1"/>
</dbReference>
<keyword evidence="3" id="KW-0238">DNA-binding</keyword>
<comment type="similarity">
    <text evidence="1">Belongs to the LysR transcriptional regulatory family.</text>
</comment>
<comment type="caution">
    <text evidence="6">The sequence shown here is derived from an EMBL/GenBank/DDBJ whole genome shotgun (WGS) entry which is preliminary data.</text>
</comment>
<organism evidence="6">
    <name type="scientific">Neobacillus citreus</name>
    <dbReference type="NCBI Taxonomy" id="2833578"/>
    <lineage>
        <taxon>Bacteria</taxon>
        <taxon>Bacillati</taxon>
        <taxon>Bacillota</taxon>
        <taxon>Bacilli</taxon>
        <taxon>Bacillales</taxon>
        <taxon>Bacillaceae</taxon>
        <taxon>Neobacillus</taxon>
    </lineage>
</organism>